<dbReference type="Proteomes" id="UP000018426">
    <property type="component" value="Unassembled WGS sequence"/>
</dbReference>
<dbReference type="HOGENOM" id="CLU_195016_0_0_6"/>
<gene>
    <name evidence="1" type="ORF">F989_01398</name>
</gene>
<name>N8Q4A3_9GAMM</name>
<reference evidence="1 2" key="1">
    <citation type="submission" date="2013-02" db="EMBL/GenBank/DDBJ databases">
        <title>The Genome Sequence of Acinetobacter parvus NIPH 1103.</title>
        <authorList>
            <consortium name="The Broad Institute Genome Sequencing Platform"/>
            <consortium name="The Broad Institute Genome Sequencing Center for Infectious Disease"/>
            <person name="Cerqueira G."/>
            <person name="Feldgarden M."/>
            <person name="Courvalin P."/>
            <person name="Perichon B."/>
            <person name="Grillot-Courvalin C."/>
            <person name="Clermont D."/>
            <person name="Rocha E."/>
            <person name="Yoon E.-J."/>
            <person name="Nemec A."/>
            <person name="Walker B."/>
            <person name="Young S.K."/>
            <person name="Zeng Q."/>
            <person name="Gargeya S."/>
            <person name="Fitzgerald M."/>
            <person name="Haas B."/>
            <person name="Abouelleil A."/>
            <person name="Alvarado L."/>
            <person name="Arachchi H.M."/>
            <person name="Berlin A.M."/>
            <person name="Chapman S.B."/>
            <person name="Dewar J."/>
            <person name="Goldberg J."/>
            <person name="Griggs A."/>
            <person name="Gujja S."/>
            <person name="Hansen M."/>
            <person name="Howarth C."/>
            <person name="Imamovic A."/>
            <person name="Larimer J."/>
            <person name="McCowan C."/>
            <person name="Murphy C."/>
            <person name="Neiman D."/>
            <person name="Pearson M."/>
            <person name="Priest M."/>
            <person name="Roberts A."/>
            <person name="Saif S."/>
            <person name="Shea T."/>
            <person name="Sisk P."/>
            <person name="Sykes S."/>
            <person name="Wortman J."/>
            <person name="Nusbaum C."/>
            <person name="Birren B."/>
        </authorList>
    </citation>
    <scope>NUCLEOTIDE SEQUENCE [LARGE SCALE GENOMIC DNA]</scope>
    <source>
        <strain evidence="1 2">NIPH 1103</strain>
    </source>
</reference>
<evidence type="ECO:0000313" key="1">
    <source>
        <dbReference type="EMBL" id="ENU33551.1"/>
    </source>
</evidence>
<accession>N8Q4A3</accession>
<organism evidence="1 2">
    <name type="scientific">Acinetobacter parvus NIPH 1103</name>
    <dbReference type="NCBI Taxonomy" id="1217671"/>
    <lineage>
        <taxon>Bacteria</taxon>
        <taxon>Pseudomonadati</taxon>
        <taxon>Pseudomonadota</taxon>
        <taxon>Gammaproteobacteria</taxon>
        <taxon>Moraxellales</taxon>
        <taxon>Moraxellaceae</taxon>
        <taxon>Acinetobacter</taxon>
    </lineage>
</organism>
<protein>
    <submittedName>
        <fullName evidence="1">Uncharacterized protein</fullName>
    </submittedName>
</protein>
<evidence type="ECO:0000313" key="2">
    <source>
        <dbReference type="Proteomes" id="UP000018426"/>
    </source>
</evidence>
<dbReference type="PATRIC" id="fig|1217671.3.peg.1388"/>
<proteinExistence type="predicted"/>
<dbReference type="AlphaFoldDB" id="N8Q4A3"/>
<comment type="caution">
    <text evidence="1">The sequence shown here is derived from an EMBL/GenBank/DDBJ whole genome shotgun (WGS) entry which is preliminary data.</text>
</comment>
<dbReference type="InterPro" id="IPR016516">
    <property type="entry name" value="UCP07580"/>
</dbReference>
<dbReference type="EMBL" id="APOL01000024">
    <property type="protein sequence ID" value="ENU33551.1"/>
    <property type="molecule type" value="Genomic_DNA"/>
</dbReference>
<dbReference type="Pfam" id="PF10118">
    <property type="entry name" value="Metal_hydrol"/>
    <property type="match status" value="1"/>
</dbReference>
<sequence length="63" mass="7509">MKLLSFVKNKVLGSSINYKILPRKVKFDWENTPVDWIPNQPFASYFINEINNILPASEFWFCR</sequence>
<dbReference type="STRING" id="134533.GCA_001485085_00163"/>